<organism evidence="3 5">
    <name type="scientific">Nocardia cyriacigeorgica</name>
    <dbReference type="NCBI Taxonomy" id="135487"/>
    <lineage>
        <taxon>Bacteria</taxon>
        <taxon>Bacillati</taxon>
        <taxon>Actinomycetota</taxon>
        <taxon>Actinomycetes</taxon>
        <taxon>Mycobacteriales</taxon>
        <taxon>Nocardiaceae</taxon>
        <taxon>Nocardia</taxon>
    </lineage>
</organism>
<dbReference type="InterPro" id="IPR029051">
    <property type="entry name" value="DUF4352"/>
</dbReference>
<gene>
    <name evidence="3" type="ORF">GV789_03605</name>
    <name evidence="4" type="ORF">GV794_03405</name>
</gene>
<dbReference type="RefSeq" id="WP_163824154.1">
    <property type="nucleotide sequence ID" value="NZ_JAAGUX010000004.1"/>
</dbReference>
<evidence type="ECO:0000313" key="6">
    <source>
        <dbReference type="Proteomes" id="UP000470876"/>
    </source>
</evidence>
<proteinExistence type="predicted"/>
<keyword evidence="6" id="KW-1185">Reference proteome</keyword>
<dbReference type="Gene3D" id="2.60.40.1240">
    <property type="match status" value="1"/>
</dbReference>
<dbReference type="Proteomes" id="UP000468928">
    <property type="component" value="Unassembled WGS sequence"/>
</dbReference>
<dbReference type="Pfam" id="PF11611">
    <property type="entry name" value="DUF4352"/>
    <property type="match status" value="1"/>
</dbReference>
<feature type="domain" description="DUF4352" evidence="2">
    <location>
        <begin position="10"/>
        <end position="66"/>
    </location>
</feature>
<sequence>MWTYGRSYDQGREFANDSSAACELDTATWESDLNPGFTISVEIVFDVPPGTVPAAIEFHDSMFSGGVKVASR</sequence>
<evidence type="ECO:0000313" key="5">
    <source>
        <dbReference type="Proteomes" id="UP000468928"/>
    </source>
</evidence>
<dbReference type="EMBL" id="JAAGUX010000004">
    <property type="protein sequence ID" value="NEW54716.1"/>
    <property type="molecule type" value="Genomic_DNA"/>
</dbReference>
<dbReference type="InterPro" id="IPR029050">
    <property type="entry name" value="Immunoprotect_excell_Ig-like"/>
</dbReference>
<comment type="caution">
    <text evidence="3">The sequence shown here is derived from an EMBL/GenBank/DDBJ whole genome shotgun (WGS) entry which is preliminary data.</text>
</comment>
<dbReference type="AlphaFoldDB" id="A0A6P1D1X5"/>
<keyword evidence="1" id="KW-0732">Signal</keyword>
<reference evidence="5 6" key="1">
    <citation type="submission" date="2020-01" db="EMBL/GenBank/DDBJ databases">
        <title>Genetics and antimicrobial susceptibilities of Nocardia species isolated from the soil; a comparison with species isolated from humans.</title>
        <authorList>
            <person name="Carrasco G."/>
            <person name="Monzon S."/>
            <person name="Sansegundo M."/>
            <person name="Garcia E."/>
            <person name="Garrido N."/>
            <person name="Medina M.J."/>
            <person name="Villalon P."/>
            <person name="Ramirez-Arocha A.C."/>
            <person name="Jimenez P."/>
            <person name="Cuesta I."/>
            <person name="Valdezate S."/>
        </authorList>
    </citation>
    <scope>NUCLEOTIDE SEQUENCE [LARGE SCALE GENOMIC DNA]</scope>
    <source>
        <strain evidence="3 5">CNM20110639</strain>
        <strain evidence="4 6">CNM20110649</strain>
    </source>
</reference>
<dbReference type="EMBL" id="JAAGUZ010000006">
    <property type="protein sequence ID" value="NEW43544.1"/>
    <property type="molecule type" value="Genomic_DNA"/>
</dbReference>
<evidence type="ECO:0000313" key="3">
    <source>
        <dbReference type="EMBL" id="NEW43544.1"/>
    </source>
</evidence>
<dbReference type="Proteomes" id="UP000470876">
    <property type="component" value="Unassembled WGS sequence"/>
</dbReference>
<evidence type="ECO:0000313" key="4">
    <source>
        <dbReference type="EMBL" id="NEW54716.1"/>
    </source>
</evidence>
<name>A0A6P1D1X5_9NOCA</name>
<accession>A0A6P1D1X5</accession>
<evidence type="ECO:0000259" key="2">
    <source>
        <dbReference type="Pfam" id="PF11611"/>
    </source>
</evidence>
<protein>
    <submittedName>
        <fullName evidence="3">DUF4352 domain-containing protein</fullName>
    </submittedName>
</protein>
<evidence type="ECO:0000256" key="1">
    <source>
        <dbReference type="ARBA" id="ARBA00022729"/>
    </source>
</evidence>